<dbReference type="InterPro" id="IPR050951">
    <property type="entry name" value="Retrovirus_Pol_polyprotein"/>
</dbReference>
<sequence length="302" mass="34580">MQLGRSRDRKSSSFLGVNTNIVKLLTDYYEKSSVVWVERANFYSAEQEDSETVQEWSVRLKSLAKHCKFGTELDTKLTDIFIIRFNAGKIKRNLFSEKENITFLQAVEKARIEEASQRGIKKKQVEVRCKSNRSPKCIDFRGGRQHQQIADRLSISHGATKDAGAEGRSRAGRDHRMDERRDILVTRKFLQIDVIDVEGITQQLHVHTRNISATHGTSTSGKMFKFELDSGSAVSIMPRKTYYDCFADYLMSKPRISLINFAGNKITPIGKLNLMVNFHNKTNYLHFYVVDFDGPALLGRNF</sequence>
<evidence type="ECO:0000313" key="2">
    <source>
        <dbReference type="Proteomes" id="UP001162164"/>
    </source>
</evidence>
<keyword evidence="2" id="KW-1185">Reference proteome</keyword>
<dbReference type="PANTHER" id="PTHR37984">
    <property type="entry name" value="PROTEIN CBG26694"/>
    <property type="match status" value="1"/>
</dbReference>
<evidence type="ECO:0000313" key="1">
    <source>
        <dbReference type="EMBL" id="KAJ8973208.1"/>
    </source>
</evidence>
<dbReference type="EMBL" id="JAPWTJ010001216">
    <property type="protein sequence ID" value="KAJ8973208.1"/>
    <property type="molecule type" value="Genomic_DNA"/>
</dbReference>
<dbReference type="SUPFAM" id="SSF50630">
    <property type="entry name" value="Acid proteases"/>
    <property type="match status" value="1"/>
</dbReference>
<name>A0ABQ9J641_9CUCU</name>
<accession>A0ABQ9J641</accession>
<organism evidence="1 2">
    <name type="scientific">Molorchus minor</name>
    <dbReference type="NCBI Taxonomy" id="1323400"/>
    <lineage>
        <taxon>Eukaryota</taxon>
        <taxon>Metazoa</taxon>
        <taxon>Ecdysozoa</taxon>
        <taxon>Arthropoda</taxon>
        <taxon>Hexapoda</taxon>
        <taxon>Insecta</taxon>
        <taxon>Pterygota</taxon>
        <taxon>Neoptera</taxon>
        <taxon>Endopterygota</taxon>
        <taxon>Coleoptera</taxon>
        <taxon>Polyphaga</taxon>
        <taxon>Cucujiformia</taxon>
        <taxon>Chrysomeloidea</taxon>
        <taxon>Cerambycidae</taxon>
        <taxon>Lamiinae</taxon>
        <taxon>Monochamini</taxon>
        <taxon>Molorchus</taxon>
    </lineage>
</organism>
<proteinExistence type="predicted"/>
<dbReference type="InterPro" id="IPR021109">
    <property type="entry name" value="Peptidase_aspartic_dom_sf"/>
</dbReference>
<gene>
    <name evidence="1" type="ORF">NQ317_008175</name>
</gene>
<protein>
    <submittedName>
        <fullName evidence="1">Uncharacterized protein</fullName>
    </submittedName>
</protein>
<dbReference type="Gene3D" id="2.40.70.10">
    <property type="entry name" value="Acid Proteases"/>
    <property type="match status" value="1"/>
</dbReference>
<dbReference type="PANTHER" id="PTHR37984:SF9">
    <property type="entry name" value="INTEGRASE CATALYTIC DOMAIN-CONTAINING PROTEIN"/>
    <property type="match status" value="1"/>
</dbReference>
<comment type="caution">
    <text evidence="1">The sequence shown here is derived from an EMBL/GenBank/DDBJ whole genome shotgun (WGS) entry which is preliminary data.</text>
</comment>
<reference evidence="1" key="1">
    <citation type="journal article" date="2023" name="Insect Mol. Biol.">
        <title>Genome sequencing provides insights into the evolution of gene families encoding plant cell wall-degrading enzymes in longhorned beetles.</title>
        <authorList>
            <person name="Shin N.R."/>
            <person name="Okamura Y."/>
            <person name="Kirsch R."/>
            <person name="Pauchet Y."/>
        </authorList>
    </citation>
    <scope>NUCLEOTIDE SEQUENCE</scope>
    <source>
        <strain evidence="1">MMC_N1</strain>
    </source>
</reference>
<dbReference type="Proteomes" id="UP001162164">
    <property type="component" value="Unassembled WGS sequence"/>
</dbReference>